<accession>A0A8J8SVE5</accession>
<evidence type="ECO:0000313" key="2">
    <source>
        <dbReference type="Proteomes" id="UP000785679"/>
    </source>
</evidence>
<gene>
    <name evidence="1" type="ORF">FGO68_gene5629</name>
</gene>
<dbReference type="AlphaFoldDB" id="A0A8J8SVE5"/>
<proteinExistence type="predicted"/>
<evidence type="ECO:0000313" key="1">
    <source>
        <dbReference type="EMBL" id="TNV72125.1"/>
    </source>
</evidence>
<sequence length="247" mass="27902">MTFDYLKQHSSYLTSIGFNFDTLLTPYHCDTSLILLACHSNIKQLQKLILLHESQADASSESEWVHVGDFKGKPAMEIIKDGNTAFVQNLPEAEYVVAKYMHLKLSALMKGEKSPEVQIVTTEEGQRNLITEILRQKCAWHPMLGMPSHPVKLLSDFTPLQNTHTLISTVWTSLNAPQLLDKKITLAEIIKKVAKGVVFCRGDLFAHLLGDRVQDEIEIDGIKIKDFRGLYKVDQGLLTQLEEKAKQ</sequence>
<reference evidence="1" key="1">
    <citation type="submission" date="2019-06" db="EMBL/GenBank/DDBJ databases">
        <authorList>
            <person name="Zheng W."/>
        </authorList>
    </citation>
    <scope>NUCLEOTIDE SEQUENCE</scope>
    <source>
        <strain evidence="1">QDHG01</strain>
    </source>
</reference>
<keyword evidence="2" id="KW-1185">Reference proteome</keyword>
<name>A0A8J8SVE5_HALGN</name>
<organism evidence="1 2">
    <name type="scientific">Halteria grandinella</name>
    <dbReference type="NCBI Taxonomy" id="5974"/>
    <lineage>
        <taxon>Eukaryota</taxon>
        <taxon>Sar</taxon>
        <taxon>Alveolata</taxon>
        <taxon>Ciliophora</taxon>
        <taxon>Intramacronucleata</taxon>
        <taxon>Spirotrichea</taxon>
        <taxon>Stichotrichia</taxon>
        <taxon>Sporadotrichida</taxon>
        <taxon>Halteriidae</taxon>
        <taxon>Halteria</taxon>
    </lineage>
</organism>
<dbReference type="EMBL" id="RRYP01024125">
    <property type="protein sequence ID" value="TNV72125.1"/>
    <property type="molecule type" value="Genomic_DNA"/>
</dbReference>
<comment type="caution">
    <text evidence="1">The sequence shown here is derived from an EMBL/GenBank/DDBJ whole genome shotgun (WGS) entry which is preliminary data.</text>
</comment>
<dbReference type="OrthoDB" id="348253at2759"/>
<dbReference type="Proteomes" id="UP000785679">
    <property type="component" value="Unassembled WGS sequence"/>
</dbReference>
<protein>
    <submittedName>
        <fullName evidence="1">Uncharacterized protein</fullName>
    </submittedName>
</protein>